<dbReference type="Pfam" id="PF08028">
    <property type="entry name" value="Acyl-CoA_dh_2"/>
    <property type="match status" value="1"/>
</dbReference>
<dbReference type="Proteomes" id="UP001165587">
    <property type="component" value="Unassembled WGS sequence"/>
</dbReference>
<evidence type="ECO:0000256" key="1">
    <source>
        <dbReference type="ARBA" id="ARBA00023002"/>
    </source>
</evidence>
<dbReference type="InterPro" id="IPR013107">
    <property type="entry name" value="Acyl-CoA_DH_C"/>
</dbReference>
<dbReference type="Gene3D" id="1.20.140.10">
    <property type="entry name" value="Butyryl-CoA Dehydrogenase, subunit A, domain 3"/>
    <property type="match status" value="1"/>
</dbReference>
<dbReference type="PIRSF" id="PIRSF016578">
    <property type="entry name" value="HsaA"/>
    <property type="match status" value="1"/>
</dbReference>
<dbReference type="EMBL" id="JANLCK010000002">
    <property type="protein sequence ID" value="MCS5725012.1"/>
    <property type="molecule type" value="Genomic_DNA"/>
</dbReference>
<dbReference type="GO" id="GO:0003995">
    <property type="term" value="F:acyl-CoA dehydrogenase activity"/>
    <property type="evidence" value="ECO:0007669"/>
    <property type="project" value="TreeGrafter"/>
</dbReference>
<keyword evidence="1" id="KW-0560">Oxidoreductase</keyword>
<dbReference type="InterPro" id="IPR037069">
    <property type="entry name" value="AcylCoA_DH/ox_N_sf"/>
</dbReference>
<protein>
    <submittedName>
        <fullName evidence="4">Acyl-CoA dehydrogenase family protein</fullName>
    </submittedName>
</protein>
<name>A0AA41XBK4_9MICO</name>
<gene>
    <name evidence="4" type="ORF">N1028_03795</name>
</gene>
<dbReference type="RefSeq" id="WP_259525489.1">
    <property type="nucleotide sequence ID" value="NZ_JANLCK010000002.1"/>
</dbReference>
<reference evidence="4" key="1">
    <citation type="submission" date="2022-08" db="EMBL/GenBank/DDBJ databases">
        <authorList>
            <person name="Deng Y."/>
            <person name="Han X.-F."/>
            <person name="Zhang Y.-Q."/>
        </authorList>
    </citation>
    <scope>NUCLEOTIDE SEQUENCE</scope>
    <source>
        <strain evidence="4">CPCC 203407</strain>
    </source>
</reference>
<comment type="caution">
    <text evidence="4">The sequence shown here is derived from an EMBL/GenBank/DDBJ whole genome shotgun (WGS) entry which is preliminary data.</text>
</comment>
<dbReference type="Gene3D" id="1.10.540.10">
    <property type="entry name" value="Acyl-CoA dehydrogenase/oxidase, N-terminal domain"/>
    <property type="match status" value="1"/>
</dbReference>
<evidence type="ECO:0000313" key="5">
    <source>
        <dbReference type="Proteomes" id="UP001165587"/>
    </source>
</evidence>
<sequence length="416" mass="43714">MTSTLELDLLAPTTADAVIANSRAVGPYLAGKADEIDRARQLPDDVARVLRDAGLFRMAFPASRGGLEMSLEQQLGVVSRISRVDASAGWNVGVLNATGMYAGRLGVDAYAELYPDADRPTSGSFHPRGRADRVDGGWMVSGSWDWGSGSQSADHVLGGCFAFENGEPVIGASGKQLVLGAWLPPESIVFAHNWQTLGVRGSGSTSYSVPVPVFVPDAHTFDREAPDDGAKDPLNKSVHIAFFGLAGVAVGIAQHAVDLAVEAVRGKRGPRPAVALDSATTQALGGILADVDHLYAGVTAVARRTDEILFEAGRPLTGPQLWRMISTQTTATQVMRRVVQTATDLVSARFLFDDHPMQRVVRDSYGAVAHVGGRAMMHGFLAQAVVDADGPGLLLDDLDDAAAAVEAAVAAEPVLG</sequence>
<evidence type="ECO:0000259" key="2">
    <source>
        <dbReference type="Pfam" id="PF02771"/>
    </source>
</evidence>
<evidence type="ECO:0000259" key="3">
    <source>
        <dbReference type="Pfam" id="PF08028"/>
    </source>
</evidence>
<accession>A0AA41XBK4</accession>
<dbReference type="InterPro" id="IPR009100">
    <property type="entry name" value="AcylCoA_DH/oxidase_NM_dom_sf"/>
</dbReference>
<evidence type="ECO:0000313" key="4">
    <source>
        <dbReference type="EMBL" id="MCS5725012.1"/>
    </source>
</evidence>
<dbReference type="PANTHER" id="PTHR43884">
    <property type="entry name" value="ACYL-COA DEHYDROGENASE"/>
    <property type="match status" value="1"/>
</dbReference>
<organism evidence="4 5">
    <name type="scientific">Herbiconiux oxytropis</name>
    <dbReference type="NCBI Taxonomy" id="2970915"/>
    <lineage>
        <taxon>Bacteria</taxon>
        <taxon>Bacillati</taxon>
        <taxon>Actinomycetota</taxon>
        <taxon>Actinomycetes</taxon>
        <taxon>Micrococcales</taxon>
        <taxon>Microbacteriaceae</taxon>
        <taxon>Herbiconiux</taxon>
    </lineage>
</organism>
<dbReference type="Pfam" id="PF02771">
    <property type="entry name" value="Acyl-CoA_dh_N"/>
    <property type="match status" value="1"/>
</dbReference>
<dbReference type="AlphaFoldDB" id="A0AA41XBK4"/>
<dbReference type="SUPFAM" id="SSF56645">
    <property type="entry name" value="Acyl-CoA dehydrogenase NM domain-like"/>
    <property type="match status" value="1"/>
</dbReference>
<feature type="domain" description="Acyl-CoA dehydrogenase C-terminal" evidence="3">
    <location>
        <begin position="244"/>
        <end position="371"/>
    </location>
</feature>
<dbReference type="InterPro" id="IPR046373">
    <property type="entry name" value="Acyl-CoA_Oxase/DH_mid-dom_sf"/>
</dbReference>
<dbReference type="InterPro" id="IPR013786">
    <property type="entry name" value="AcylCoA_DH/ox_N"/>
</dbReference>
<dbReference type="InterPro" id="IPR036250">
    <property type="entry name" value="AcylCo_DH-like_C"/>
</dbReference>
<feature type="domain" description="Acyl-CoA dehydrogenase/oxidase N-terminal" evidence="2">
    <location>
        <begin position="29"/>
        <end position="101"/>
    </location>
</feature>
<keyword evidence="5" id="KW-1185">Reference proteome</keyword>
<dbReference type="Gene3D" id="2.40.110.10">
    <property type="entry name" value="Butyryl-CoA Dehydrogenase, subunit A, domain 2"/>
    <property type="match status" value="1"/>
</dbReference>
<proteinExistence type="predicted"/>
<dbReference type="GO" id="GO:0050660">
    <property type="term" value="F:flavin adenine dinucleotide binding"/>
    <property type="evidence" value="ECO:0007669"/>
    <property type="project" value="InterPro"/>
</dbReference>
<dbReference type="SUPFAM" id="SSF47203">
    <property type="entry name" value="Acyl-CoA dehydrogenase C-terminal domain-like"/>
    <property type="match status" value="1"/>
</dbReference>
<dbReference type="PANTHER" id="PTHR43884:SF12">
    <property type="entry name" value="ISOVALERYL-COA DEHYDROGENASE, MITOCHONDRIAL-RELATED"/>
    <property type="match status" value="1"/>
</dbReference>